<reference evidence="1" key="1">
    <citation type="submission" date="2020-04" db="EMBL/GenBank/DDBJ databases">
        <title>Hybrid Assembly of Korean Phytophthora infestans isolates.</title>
        <authorList>
            <person name="Prokchorchik M."/>
            <person name="Lee Y."/>
            <person name="Seo J."/>
            <person name="Cho J.-H."/>
            <person name="Park Y.-E."/>
            <person name="Jang D.-C."/>
            <person name="Im J.-S."/>
            <person name="Choi J.-G."/>
            <person name="Park H.-J."/>
            <person name="Lee G.-B."/>
            <person name="Lee Y.-G."/>
            <person name="Hong S.-Y."/>
            <person name="Cho K."/>
            <person name="Sohn K.H."/>
        </authorList>
    </citation>
    <scope>NUCLEOTIDE SEQUENCE</scope>
    <source>
        <strain evidence="1">KR_1_A1</strain>
        <strain evidence="2">KR_2_A2</strain>
    </source>
</reference>
<dbReference type="EMBL" id="JAACNO010002013">
    <property type="protein sequence ID" value="KAF4136119.1"/>
    <property type="molecule type" value="Genomic_DNA"/>
</dbReference>
<gene>
    <name evidence="1" type="ORF">GN244_ATG11083</name>
    <name evidence="2" type="ORF">GN958_ATG14677</name>
</gene>
<dbReference type="EMBL" id="WSZM01000260">
    <property type="protein sequence ID" value="KAF4036840.1"/>
    <property type="molecule type" value="Genomic_DNA"/>
</dbReference>
<comment type="caution">
    <text evidence="1">The sequence shown here is derived from an EMBL/GenBank/DDBJ whole genome shotgun (WGS) entry which is preliminary data.</text>
</comment>
<evidence type="ECO:0008006" key="4">
    <source>
        <dbReference type="Google" id="ProtNLM"/>
    </source>
</evidence>
<dbReference type="SUPFAM" id="SSF47473">
    <property type="entry name" value="EF-hand"/>
    <property type="match status" value="1"/>
</dbReference>
<name>A0A833T0P4_PHYIN</name>
<dbReference type="AlphaFoldDB" id="A0A833T0P4"/>
<evidence type="ECO:0000313" key="1">
    <source>
        <dbReference type="EMBL" id="KAF4036840.1"/>
    </source>
</evidence>
<organism evidence="1 3">
    <name type="scientific">Phytophthora infestans</name>
    <name type="common">Potato late blight agent</name>
    <name type="synonym">Botrytis infestans</name>
    <dbReference type="NCBI Taxonomy" id="4787"/>
    <lineage>
        <taxon>Eukaryota</taxon>
        <taxon>Sar</taxon>
        <taxon>Stramenopiles</taxon>
        <taxon>Oomycota</taxon>
        <taxon>Peronosporomycetes</taxon>
        <taxon>Peronosporales</taxon>
        <taxon>Peronosporaceae</taxon>
        <taxon>Phytophthora</taxon>
    </lineage>
</organism>
<dbReference type="Proteomes" id="UP000602510">
    <property type="component" value="Unassembled WGS sequence"/>
</dbReference>
<keyword evidence="3" id="KW-1185">Reference proteome</keyword>
<dbReference type="InterPro" id="IPR011992">
    <property type="entry name" value="EF-hand-dom_pair"/>
</dbReference>
<dbReference type="Proteomes" id="UP000704712">
    <property type="component" value="Unassembled WGS sequence"/>
</dbReference>
<dbReference type="Gene3D" id="1.10.238.10">
    <property type="entry name" value="EF-hand"/>
    <property type="match status" value="1"/>
</dbReference>
<sequence>MMIDAVRVSAMEDNEKCRFLFEMFDVEHQGVLTNEGVRAFIEATFATNGVDFVGAFDYDAVVDKVFGQCRQHDKMTYSEFKSVFAEVVAEAKDDRSKDALGLMSSVVETQRQREIVYNNEQGGRWYRIKKYCRKYNPRSSG</sequence>
<protein>
    <recommendedName>
        <fullName evidence="4">EF-hand domain-containing protein</fullName>
    </recommendedName>
</protein>
<proteinExistence type="predicted"/>
<evidence type="ECO:0000313" key="2">
    <source>
        <dbReference type="EMBL" id="KAF4136119.1"/>
    </source>
</evidence>
<accession>A0A833T0P4</accession>
<evidence type="ECO:0000313" key="3">
    <source>
        <dbReference type="Proteomes" id="UP000602510"/>
    </source>
</evidence>